<sequence length="95" mass="9891">TDPTYRRPSPVETPLASPSSPASLCLASTSSSRYPLASSSHLRTHTGNGLTQPSTCTSACRCFPKNTSTCSVALLLCPGRPGAVSHHEVESFKSG</sequence>
<reference evidence="2" key="2">
    <citation type="submission" date="2004-02" db="EMBL/GenBank/DDBJ databases">
        <authorList>
            <consortium name="Genoscope"/>
            <consortium name="Whitehead Institute Centre for Genome Research"/>
        </authorList>
    </citation>
    <scope>NUCLEOTIDE SEQUENCE</scope>
</reference>
<evidence type="ECO:0000256" key="1">
    <source>
        <dbReference type="SAM" id="MobiDB-lite"/>
    </source>
</evidence>
<feature type="non-terminal residue" evidence="2">
    <location>
        <position position="1"/>
    </location>
</feature>
<proteinExistence type="predicted"/>
<dbReference type="EMBL" id="CAAE01005305">
    <property type="protein sequence ID" value="CAF88678.1"/>
    <property type="molecule type" value="Genomic_DNA"/>
</dbReference>
<feature type="compositionally biased region" description="Low complexity" evidence="1">
    <location>
        <begin position="13"/>
        <end position="26"/>
    </location>
</feature>
<accession>Q4TEK4</accession>
<comment type="caution">
    <text evidence="2">The sequence shown here is derived from an EMBL/GenBank/DDBJ whole genome shotgun (WGS) entry which is preliminary data.</text>
</comment>
<gene>
    <name evidence="2" type="ORF">GSTENG00002203001</name>
</gene>
<dbReference type="KEGG" id="tng:GSTEN00002203G001"/>
<name>Q4TEK4_TETNG</name>
<evidence type="ECO:0000313" key="2">
    <source>
        <dbReference type="EMBL" id="CAF88678.1"/>
    </source>
</evidence>
<dbReference type="AlphaFoldDB" id="Q4TEK4"/>
<organism evidence="2">
    <name type="scientific">Tetraodon nigroviridis</name>
    <name type="common">Spotted green pufferfish</name>
    <name type="synonym">Chelonodon nigroviridis</name>
    <dbReference type="NCBI Taxonomy" id="99883"/>
    <lineage>
        <taxon>Eukaryota</taxon>
        <taxon>Metazoa</taxon>
        <taxon>Chordata</taxon>
        <taxon>Craniata</taxon>
        <taxon>Vertebrata</taxon>
        <taxon>Euteleostomi</taxon>
        <taxon>Actinopterygii</taxon>
        <taxon>Neopterygii</taxon>
        <taxon>Teleostei</taxon>
        <taxon>Neoteleostei</taxon>
        <taxon>Acanthomorphata</taxon>
        <taxon>Eupercaria</taxon>
        <taxon>Tetraodontiformes</taxon>
        <taxon>Tetradontoidea</taxon>
        <taxon>Tetraodontidae</taxon>
        <taxon>Tetraodon</taxon>
    </lineage>
</organism>
<feature type="region of interest" description="Disordered" evidence="1">
    <location>
        <begin position="1"/>
        <end position="26"/>
    </location>
</feature>
<reference evidence="2" key="1">
    <citation type="journal article" date="2004" name="Nature">
        <title>Genome duplication in the teleost fish Tetraodon nigroviridis reveals the early vertebrate proto-karyotype.</title>
        <authorList>
            <person name="Jaillon O."/>
            <person name="Aury J.-M."/>
            <person name="Brunet F."/>
            <person name="Petit J.-L."/>
            <person name="Stange-Thomann N."/>
            <person name="Mauceli E."/>
            <person name="Bouneau L."/>
            <person name="Fischer C."/>
            <person name="Ozouf-Costaz C."/>
            <person name="Bernot A."/>
            <person name="Nicaud S."/>
            <person name="Jaffe D."/>
            <person name="Fisher S."/>
            <person name="Lutfalla G."/>
            <person name="Dossat C."/>
            <person name="Segurens B."/>
            <person name="Dasilva C."/>
            <person name="Salanoubat M."/>
            <person name="Levy M."/>
            <person name="Boudet N."/>
            <person name="Castellano S."/>
            <person name="Anthouard V."/>
            <person name="Jubin C."/>
            <person name="Castelli V."/>
            <person name="Katinka M."/>
            <person name="Vacherie B."/>
            <person name="Biemont C."/>
            <person name="Skalli Z."/>
            <person name="Cattolico L."/>
            <person name="Poulain J."/>
            <person name="De Berardinis V."/>
            <person name="Cruaud C."/>
            <person name="Duprat S."/>
            <person name="Brottier P."/>
            <person name="Coutanceau J.-P."/>
            <person name="Gouzy J."/>
            <person name="Parra G."/>
            <person name="Lardier G."/>
            <person name="Chapple C."/>
            <person name="McKernan K.J."/>
            <person name="McEwan P."/>
            <person name="Bosak S."/>
            <person name="Kellis M."/>
            <person name="Volff J.-N."/>
            <person name="Guigo R."/>
            <person name="Zody M.C."/>
            <person name="Mesirov J."/>
            <person name="Lindblad-Toh K."/>
            <person name="Birren B."/>
            <person name="Nusbaum C."/>
            <person name="Kahn D."/>
            <person name="Robinson-Rechavi M."/>
            <person name="Laudet V."/>
            <person name="Schachter V."/>
            <person name="Quetier F."/>
            <person name="Saurin W."/>
            <person name="Scarpelli C."/>
            <person name="Wincker P."/>
            <person name="Lander E.S."/>
            <person name="Weissenbach J."/>
            <person name="Roest Crollius H."/>
        </authorList>
    </citation>
    <scope>NUCLEOTIDE SEQUENCE [LARGE SCALE GENOMIC DNA]</scope>
</reference>
<protein>
    <submittedName>
        <fullName evidence="2">(spotted green pufferfish) hypothetical protein</fullName>
    </submittedName>
</protein>